<dbReference type="EMBL" id="VAHF01000007">
    <property type="protein sequence ID" value="TXG57612.1"/>
    <property type="molecule type" value="Genomic_DNA"/>
</dbReference>
<evidence type="ECO:0000256" key="10">
    <source>
        <dbReference type="ARBA" id="ARBA00023242"/>
    </source>
</evidence>
<comment type="pathway">
    <text evidence="4">Protein modification; protein ubiquitination.</text>
</comment>
<dbReference type="AlphaFoldDB" id="A0A5C7HML3"/>
<dbReference type="EC" id="2.3.2.27" evidence="6"/>
<evidence type="ECO:0000256" key="9">
    <source>
        <dbReference type="ARBA" id="ARBA00022786"/>
    </source>
</evidence>
<dbReference type="Proteomes" id="UP000323000">
    <property type="component" value="Chromosome 7"/>
</dbReference>
<dbReference type="OrthoDB" id="20295at2759"/>
<dbReference type="GO" id="GO:0006511">
    <property type="term" value="P:ubiquitin-dependent protein catabolic process"/>
    <property type="evidence" value="ECO:0007669"/>
    <property type="project" value="InterPro"/>
</dbReference>
<evidence type="ECO:0000256" key="4">
    <source>
        <dbReference type="ARBA" id="ARBA00004906"/>
    </source>
</evidence>
<dbReference type="FunFam" id="3.30.40.10:FF:000055">
    <property type="entry name" value="Ubiquitin conjugation factor e4 a"/>
    <property type="match status" value="1"/>
</dbReference>
<feature type="domain" description="U-box" evidence="13">
    <location>
        <begin position="864"/>
        <end position="938"/>
    </location>
</feature>
<comment type="subcellular location">
    <subcellularLocation>
        <location evidence="3">Cytoplasm</location>
    </subcellularLocation>
    <subcellularLocation>
        <location evidence="2">Nucleus</location>
    </subcellularLocation>
</comment>
<evidence type="ECO:0000256" key="3">
    <source>
        <dbReference type="ARBA" id="ARBA00004496"/>
    </source>
</evidence>
<dbReference type="InterPro" id="IPR019474">
    <property type="entry name" value="Ub_conjug_fac_E4_core"/>
</dbReference>
<dbReference type="GO" id="GO:0005737">
    <property type="term" value="C:cytoplasm"/>
    <property type="evidence" value="ECO:0007669"/>
    <property type="project" value="UniProtKB-SubCell"/>
</dbReference>
<evidence type="ECO:0000256" key="8">
    <source>
        <dbReference type="ARBA" id="ARBA00022679"/>
    </source>
</evidence>
<comment type="similarity">
    <text evidence="5">Belongs to the ubiquitin conjugation factor E4 family.</text>
</comment>
<evidence type="ECO:0000313" key="15">
    <source>
        <dbReference type="Proteomes" id="UP000323000"/>
    </source>
</evidence>
<keyword evidence="8" id="KW-0808">Transferase</keyword>
<dbReference type="Gene3D" id="3.30.40.10">
    <property type="entry name" value="Zinc/RING finger domain, C3HC4 (zinc finger)"/>
    <property type="match status" value="1"/>
</dbReference>
<evidence type="ECO:0000256" key="11">
    <source>
        <dbReference type="SAM" id="Coils"/>
    </source>
</evidence>
<dbReference type="SMART" id="SM00504">
    <property type="entry name" value="Ubox"/>
    <property type="match status" value="1"/>
</dbReference>
<evidence type="ECO:0000256" key="12">
    <source>
        <dbReference type="SAM" id="MobiDB-lite"/>
    </source>
</evidence>
<organism evidence="14 15">
    <name type="scientific">Acer yangbiense</name>
    <dbReference type="NCBI Taxonomy" id="1000413"/>
    <lineage>
        <taxon>Eukaryota</taxon>
        <taxon>Viridiplantae</taxon>
        <taxon>Streptophyta</taxon>
        <taxon>Embryophyta</taxon>
        <taxon>Tracheophyta</taxon>
        <taxon>Spermatophyta</taxon>
        <taxon>Magnoliopsida</taxon>
        <taxon>eudicotyledons</taxon>
        <taxon>Gunneridae</taxon>
        <taxon>Pentapetalae</taxon>
        <taxon>rosids</taxon>
        <taxon>malvids</taxon>
        <taxon>Sapindales</taxon>
        <taxon>Sapindaceae</taxon>
        <taxon>Hippocastanoideae</taxon>
        <taxon>Acereae</taxon>
        <taxon>Acer</taxon>
    </lineage>
</organism>
<comment type="caution">
    <text evidence="14">The sequence shown here is derived from an EMBL/GenBank/DDBJ whole genome shotgun (WGS) entry which is preliminary data.</text>
</comment>
<evidence type="ECO:0000256" key="5">
    <source>
        <dbReference type="ARBA" id="ARBA00007434"/>
    </source>
</evidence>
<dbReference type="GO" id="GO:0034450">
    <property type="term" value="F:ubiquitin-ubiquitin ligase activity"/>
    <property type="evidence" value="ECO:0007669"/>
    <property type="project" value="InterPro"/>
</dbReference>
<dbReference type="PANTHER" id="PTHR13931">
    <property type="entry name" value="UBIQUITINATION FACTOR E4"/>
    <property type="match status" value="1"/>
</dbReference>
<keyword evidence="15" id="KW-1185">Reference proteome</keyword>
<evidence type="ECO:0000259" key="13">
    <source>
        <dbReference type="PROSITE" id="PS51698"/>
    </source>
</evidence>
<keyword evidence="10" id="KW-0539">Nucleus</keyword>
<dbReference type="GO" id="GO:0036503">
    <property type="term" value="P:ERAD pathway"/>
    <property type="evidence" value="ECO:0007669"/>
    <property type="project" value="InterPro"/>
</dbReference>
<feature type="compositionally biased region" description="Polar residues" evidence="12">
    <location>
        <begin position="437"/>
        <end position="461"/>
    </location>
</feature>
<evidence type="ECO:0000256" key="1">
    <source>
        <dbReference type="ARBA" id="ARBA00000900"/>
    </source>
</evidence>
<keyword evidence="11" id="KW-0175">Coiled coil</keyword>
<dbReference type="PANTHER" id="PTHR13931:SF2">
    <property type="entry name" value="UBIQUITIN CONJUGATION FACTOR E4 B"/>
    <property type="match status" value="1"/>
</dbReference>
<accession>A0A5C7HML3</accession>
<evidence type="ECO:0000256" key="7">
    <source>
        <dbReference type="ARBA" id="ARBA00022490"/>
    </source>
</evidence>
<evidence type="ECO:0000313" key="14">
    <source>
        <dbReference type="EMBL" id="TXG57612.1"/>
    </source>
</evidence>
<dbReference type="CDD" id="cd16657">
    <property type="entry name" value="RING-Ubox_UBE4A"/>
    <property type="match status" value="1"/>
</dbReference>
<dbReference type="GO" id="GO:0000209">
    <property type="term" value="P:protein polyubiquitination"/>
    <property type="evidence" value="ECO:0007669"/>
    <property type="project" value="TreeGrafter"/>
</dbReference>
<protein>
    <recommendedName>
        <fullName evidence="6">RING-type E3 ubiquitin transferase</fullName>
        <ecNumber evidence="6">2.3.2.27</ecNumber>
    </recommendedName>
</protein>
<dbReference type="GO" id="GO:0005634">
    <property type="term" value="C:nucleus"/>
    <property type="evidence" value="ECO:0007669"/>
    <property type="project" value="UniProtKB-SubCell"/>
</dbReference>
<proteinExistence type="inferred from homology"/>
<evidence type="ECO:0000256" key="2">
    <source>
        <dbReference type="ARBA" id="ARBA00004123"/>
    </source>
</evidence>
<dbReference type="GO" id="GO:0000151">
    <property type="term" value="C:ubiquitin ligase complex"/>
    <property type="evidence" value="ECO:0007669"/>
    <property type="project" value="InterPro"/>
</dbReference>
<dbReference type="InterPro" id="IPR045132">
    <property type="entry name" value="UBE4"/>
</dbReference>
<dbReference type="InterPro" id="IPR013083">
    <property type="entry name" value="Znf_RING/FYVE/PHD"/>
</dbReference>
<dbReference type="InterPro" id="IPR003613">
    <property type="entry name" value="Ubox_domain"/>
</dbReference>
<dbReference type="SUPFAM" id="SSF57850">
    <property type="entry name" value="RING/U-box"/>
    <property type="match status" value="1"/>
</dbReference>
<gene>
    <name evidence="14" type="ORF">EZV62_015441</name>
</gene>
<reference evidence="15" key="1">
    <citation type="journal article" date="2019" name="Gigascience">
        <title>De novo genome assembly of the endangered Acer yangbiense, a plant species with extremely small populations endemic to Yunnan Province, China.</title>
        <authorList>
            <person name="Yang J."/>
            <person name="Wariss H.M."/>
            <person name="Tao L."/>
            <person name="Zhang R."/>
            <person name="Yun Q."/>
            <person name="Hollingsworth P."/>
            <person name="Dao Z."/>
            <person name="Luo G."/>
            <person name="Guo H."/>
            <person name="Ma Y."/>
            <person name="Sun W."/>
        </authorList>
    </citation>
    <scope>NUCLEOTIDE SEQUENCE [LARGE SCALE GENOMIC DNA]</scope>
    <source>
        <strain evidence="15">cv. Malutang</strain>
    </source>
</reference>
<name>A0A5C7HML3_9ROSI</name>
<dbReference type="Pfam" id="PF04564">
    <property type="entry name" value="U-box"/>
    <property type="match status" value="1"/>
</dbReference>
<dbReference type="PROSITE" id="PS51698">
    <property type="entry name" value="U_BOX"/>
    <property type="match status" value="1"/>
</dbReference>
<keyword evidence="7" id="KW-0963">Cytoplasm</keyword>
<dbReference type="UniPathway" id="UPA00143"/>
<comment type="catalytic activity">
    <reaction evidence="1">
        <text>S-ubiquitinyl-[E2 ubiquitin-conjugating enzyme]-L-cysteine + [acceptor protein]-L-lysine = [E2 ubiquitin-conjugating enzyme]-L-cysteine + N(6)-ubiquitinyl-[acceptor protein]-L-lysine.</text>
        <dbReference type="EC" id="2.3.2.27"/>
    </reaction>
</comment>
<sequence length="963" mass="108853">MATPKPQRTPEQIEDIILRKIFLVTLSDSMDTDSRIVYLELTAAEILSEGKDLKLSRDLMERVLIDRLSGSFQSAEPAFQYLINSYRRAYEEGKKIGNMKDKNLRSDMESVVRQAKKLLVSYCRIHLANPDCFGANDAPNNKLSVSPLLPFIFSEVGGGLDGFGTSSSSGGVQCPPGFLKEFFEEADFDSLDPILRGLYENLRGSILNVSALGNFQQPLRALLYLLSFPVGARSLVNHPWWIPKGVYLNGRVIEMTSILGPFFHVSALPDHTIFKSQPDVGQQCFSEASTHRPADLLSSFTTIKTVMKSLYKVLGDVLLALLKNTETRENVLEYLAEVINKNSSRAHIQVEPLSCASSGMFVNLGAVMLQLCDPFLDGSLTKRDKIDPKYVFYSNRLDLRSLTALHASSEEISQWINKDNPGSIDGSRQHSDGENRLLQSQEATSSSNIASEPSLLNVNPTSSGGGGKSKYTFICECFFMTARVLNLGLLKSFSDFKHLVQDISRAEDALATLKAMQGQTPSSQLELDISRLEKEIETYSQEKLCYEAQILRDDFMNFIIMFMGSPNFIRNPYLRAKMVEVLNCWMPRRSGSSSATATLFEGHQMSLEYLVRNLLKLYVDIEFTGSHTQFYDKFNIRHNIAELLEYLWQVPSHRNAWTQIAKEEEKGVYLNFLNFLINDSIYLLDESLNKILELKEIEAEMSNTAEWERRPAQERQERTRLFHSQENIIRIDMKLANEDVSMLAFTSEQIVVPFLLPEMVKSFQIFTAYALYPLGIGYHDKLLFIYLKIVCIYVHLARGDKENNFPAAISSDGRSYNEQLFSAAADVLRKIGEDMRVIQEFIELGAKAKAAASQAMDTEATLGEIPDEFLDPIQYTLMKDPVILPSSRITVDRPVIQRHLLSDSTDPFNRSHLTADMLIPDIELKARIEEFIMSQELKRRGEGLNIQSIKDTIQTTNGEMLID</sequence>
<feature type="region of interest" description="Disordered" evidence="12">
    <location>
        <begin position="416"/>
        <end position="465"/>
    </location>
</feature>
<dbReference type="Pfam" id="PF10408">
    <property type="entry name" value="Ufd2P_core"/>
    <property type="match status" value="2"/>
</dbReference>
<feature type="coiled-coil region" evidence="11">
    <location>
        <begin position="522"/>
        <end position="549"/>
    </location>
</feature>
<evidence type="ECO:0000256" key="6">
    <source>
        <dbReference type="ARBA" id="ARBA00012483"/>
    </source>
</evidence>
<keyword evidence="9" id="KW-0833">Ubl conjugation pathway</keyword>